<evidence type="ECO:0000256" key="1">
    <source>
        <dbReference type="SAM" id="Phobius"/>
    </source>
</evidence>
<keyword evidence="1" id="KW-0812">Transmembrane</keyword>
<dbReference type="CDD" id="cd00761">
    <property type="entry name" value="Glyco_tranf_GTA_type"/>
    <property type="match status" value="1"/>
</dbReference>
<organism evidence="3 4">
    <name type="scientific">Xylanibacter ruminicola</name>
    <name type="common">Prevotella ruminicola</name>
    <dbReference type="NCBI Taxonomy" id="839"/>
    <lineage>
        <taxon>Bacteria</taxon>
        <taxon>Pseudomonadati</taxon>
        <taxon>Bacteroidota</taxon>
        <taxon>Bacteroidia</taxon>
        <taxon>Bacteroidales</taxon>
        <taxon>Prevotellaceae</taxon>
        <taxon>Xylanibacter</taxon>
    </lineage>
</organism>
<keyword evidence="3" id="KW-0808">Transferase</keyword>
<dbReference type="Proteomes" id="UP000236735">
    <property type="component" value="Unassembled WGS sequence"/>
</dbReference>
<dbReference type="SUPFAM" id="SSF53448">
    <property type="entry name" value="Nucleotide-diphospho-sugar transferases"/>
    <property type="match status" value="1"/>
</dbReference>
<keyword evidence="1" id="KW-0472">Membrane</keyword>
<dbReference type="RefSeq" id="WP_103915498.1">
    <property type="nucleotide sequence ID" value="NZ_FNUV01000003.1"/>
</dbReference>
<gene>
    <name evidence="3" type="ORF">SAMN05216354_1397</name>
</gene>
<evidence type="ECO:0000313" key="4">
    <source>
        <dbReference type="Proteomes" id="UP000236735"/>
    </source>
</evidence>
<reference evidence="3 4" key="1">
    <citation type="submission" date="2016-10" db="EMBL/GenBank/DDBJ databases">
        <authorList>
            <person name="de Groot N.N."/>
        </authorList>
    </citation>
    <scope>NUCLEOTIDE SEQUENCE [LARGE SCALE GENOMIC DNA]</scope>
    <source>
        <strain evidence="3 4">AR32</strain>
    </source>
</reference>
<accession>A0A1H5UD67</accession>
<sequence>MISLSIIIPVYKVENYIRRCLESVIAQEDSGVEMECIVIDDKGPDNSMDIVHDVISNYHGTIDFKVVVHERNRGVAAGRNTGAKMANGEYIMFIDSDDYLKPGCVKSLLGASKDYPQADVIIGQFYSVREQKPSYDYLSSPVLYDNKEEIHRKFLRVILDCFPWNRLLRRKLIVDNQLYFQEGTIFEDVIWSYHLFDKVNAVLLIPDITYVYENNPTSAMNSTKEKSTATVRSFVFFCNEMLDQPYKGMFVDHHLYVFNILMKAIDTRMHACVTPEVSLSLNLVRNRIFRETLLSGRIFLAMFFLTAFPPFNNILRFSWFRSHFDRLGSVIRSLTLRK</sequence>
<dbReference type="Gene3D" id="3.90.550.10">
    <property type="entry name" value="Spore Coat Polysaccharide Biosynthesis Protein SpsA, Chain A"/>
    <property type="match status" value="1"/>
</dbReference>
<dbReference type="PANTHER" id="PTHR22916:SF3">
    <property type="entry name" value="UDP-GLCNAC:BETAGAL BETA-1,3-N-ACETYLGLUCOSAMINYLTRANSFERASE-LIKE PROTEIN 1"/>
    <property type="match status" value="1"/>
</dbReference>
<dbReference type="GO" id="GO:0016758">
    <property type="term" value="F:hexosyltransferase activity"/>
    <property type="evidence" value="ECO:0007669"/>
    <property type="project" value="UniProtKB-ARBA"/>
</dbReference>
<dbReference type="PANTHER" id="PTHR22916">
    <property type="entry name" value="GLYCOSYLTRANSFERASE"/>
    <property type="match status" value="1"/>
</dbReference>
<name>A0A1H5UD67_XYLRU</name>
<proteinExistence type="predicted"/>
<feature type="domain" description="Glycosyltransferase 2-like" evidence="2">
    <location>
        <begin position="5"/>
        <end position="173"/>
    </location>
</feature>
<feature type="transmembrane region" description="Helical" evidence="1">
    <location>
        <begin position="294"/>
        <end position="315"/>
    </location>
</feature>
<keyword evidence="1" id="KW-1133">Transmembrane helix</keyword>
<dbReference type="AlphaFoldDB" id="A0A1H5UD67"/>
<dbReference type="InterPro" id="IPR029044">
    <property type="entry name" value="Nucleotide-diphossugar_trans"/>
</dbReference>
<dbReference type="InterPro" id="IPR001173">
    <property type="entry name" value="Glyco_trans_2-like"/>
</dbReference>
<dbReference type="EMBL" id="FNUV01000003">
    <property type="protein sequence ID" value="SEF73075.1"/>
    <property type="molecule type" value="Genomic_DNA"/>
</dbReference>
<protein>
    <submittedName>
        <fullName evidence="3">Glycosyl transferase family 2</fullName>
    </submittedName>
</protein>
<dbReference type="Pfam" id="PF00535">
    <property type="entry name" value="Glycos_transf_2"/>
    <property type="match status" value="1"/>
</dbReference>
<evidence type="ECO:0000313" key="3">
    <source>
        <dbReference type="EMBL" id="SEF73075.1"/>
    </source>
</evidence>
<evidence type="ECO:0000259" key="2">
    <source>
        <dbReference type="Pfam" id="PF00535"/>
    </source>
</evidence>